<evidence type="ECO:0000256" key="2">
    <source>
        <dbReference type="ARBA" id="ARBA00022840"/>
    </source>
</evidence>
<dbReference type="EMBL" id="JBHPBY010000041">
    <property type="protein sequence ID" value="MFC1849485.1"/>
    <property type="molecule type" value="Genomic_DNA"/>
</dbReference>
<evidence type="ECO:0000256" key="1">
    <source>
        <dbReference type="ARBA" id="ARBA00022741"/>
    </source>
</evidence>
<dbReference type="InterPro" id="IPR013656">
    <property type="entry name" value="PAS_4"/>
</dbReference>
<dbReference type="PROSITE" id="PS00688">
    <property type="entry name" value="SIGMA54_INTERACT_3"/>
    <property type="match status" value="1"/>
</dbReference>
<evidence type="ECO:0000256" key="4">
    <source>
        <dbReference type="ARBA" id="ARBA00023125"/>
    </source>
</evidence>
<dbReference type="CDD" id="cd00130">
    <property type="entry name" value="PAS"/>
    <property type="match status" value="1"/>
</dbReference>
<dbReference type="Gene3D" id="1.10.8.60">
    <property type="match status" value="1"/>
</dbReference>
<dbReference type="PROSITE" id="PS00675">
    <property type="entry name" value="SIGMA54_INTERACT_1"/>
    <property type="match status" value="1"/>
</dbReference>
<dbReference type="Pfam" id="PF25601">
    <property type="entry name" value="AAA_lid_14"/>
    <property type="match status" value="1"/>
</dbReference>
<dbReference type="InterPro" id="IPR025944">
    <property type="entry name" value="Sigma_54_int_dom_CS"/>
</dbReference>
<keyword evidence="1" id="KW-0547">Nucleotide-binding</keyword>
<dbReference type="SUPFAM" id="SSF55785">
    <property type="entry name" value="PYP-like sensor domain (PAS domain)"/>
    <property type="match status" value="1"/>
</dbReference>
<keyword evidence="9" id="KW-1185">Reference proteome</keyword>
<evidence type="ECO:0000259" key="7">
    <source>
        <dbReference type="PROSITE" id="PS50045"/>
    </source>
</evidence>
<dbReference type="Gene3D" id="3.30.450.20">
    <property type="entry name" value="PAS domain"/>
    <property type="match status" value="1"/>
</dbReference>
<keyword evidence="4" id="KW-0238">DNA-binding</keyword>
<feature type="domain" description="Sigma-54 factor interaction" evidence="7">
    <location>
        <begin position="198"/>
        <end position="427"/>
    </location>
</feature>
<keyword evidence="5" id="KW-0804">Transcription</keyword>
<comment type="caution">
    <text evidence="8">The sequence shown here is derived from an EMBL/GenBank/DDBJ whole genome shotgun (WGS) entry which is preliminary data.</text>
</comment>
<dbReference type="CDD" id="cd00009">
    <property type="entry name" value="AAA"/>
    <property type="match status" value="1"/>
</dbReference>
<dbReference type="InterPro" id="IPR003593">
    <property type="entry name" value="AAA+_ATPase"/>
</dbReference>
<feature type="coiled-coil region" evidence="6">
    <location>
        <begin position="161"/>
        <end position="188"/>
    </location>
</feature>
<dbReference type="InterPro" id="IPR058031">
    <property type="entry name" value="AAA_lid_NorR"/>
</dbReference>
<name>A0ABV6YTF6_UNCC1</name>
<protein>
    <submittedName>
        <fullName evidence="8">Sigma-54 interaction domain-containing protein</fullName>
    </submittedName>
</protein>
<dbReference type="Gene3D" id="3.40.50.300">
    <property type="entry name" value="P-loop containing nucleotide triphosphate hydrolases"/>
    <property type="match status" value="1"/>
</dbReference>
<sequence>MKRSGFDKQRFQTFIDVFDNILGSIREPLLVLDSDLKVVKANHSFYQMFKVKPDETEGIVIYDLGNRQWNIPQLRELLEKILPENSVFNDYEVDHDFENIGRKIMHLNARRIYKKSNQTQLILLAIEDVTAQEYYTRDLEELVEKRTAELVIARIEAEKRKQIAETALSEIKKLKDLLEAEREYLQEEIKLEYNHENIIGQSDGLKYILYKVEQIAGSNNIVLILGETGTGKELVARAIHSLSSRKNRALVKVNCATLPSNLIENELFGHEKGSFTGSQSRHLGRFEVANGATIFLDEIGELPLELQAKLLRVVEDGEFERVGSSQTIKVDTRIIAATNRNLEEEVRKGCFRDDLWYRLNVFPITMPPLRDRLDDIPLLVDFYIKKSTKRLGKTIKVIPASLMNALQNYHWPGNVRELENVLERAVINSSGPKLRLVDELQKPLKDLSPRQKTLEAVERDHIIQVLEQTQWKVSGKNSAAEILGLNRSTLRARMRKLNIRKP</sequence>
<dbReference type="Pfam" id="PF00158">
    <property type="entry name" value="Sigma54_activat"/>
    <property type="match status" value="1"/>
</dbReference>
<dbReference type="Gene3D" id="1.10.10.60">
    <property type="entry name" value="Homeodomain-like"/>
    <property type="match status" value="1"/>
</dbReference>
<dbReference type="SUPFAM" id="SSF46689">
    <property type="entry name" value="Homeodomain-like"/>
    <property type="match status" value="1"/>
</dbReference>
<dbReference type="SMART" id="SM00382">
    <property type="entry name" value="AAA"/>
    <property type="match status" value="1"/>
</dbReference>
<dbReference type="InterPro" id="IPR035965">
    <property type="entry name" value="PAS-like_dom_sf"/>
</dbReference>
<dbReference type="SMART" id="SM00091">
    <property type="entry name" value="PAS"/>
    <property type="match status" value="1"/>
</dbReference>
<dbReference type="Proteomes" id="UP001594351">
    <property type="component" value="Unassembled WGS sequence"/>
</dbReference>
<evidence type="ECO:0000256" key="3">
    <source>
        <dbReference type="ARBA" id="ARBA00023015"/>
    </source>
</evidence>
<dbReference type="InterPro" id="IPR000014">
    <property type="entry name" value="PAS"/>
</dbReference>
<organism evidence="8 9">
    <name type="scientific">candidate division CSSED10-310 bacterium</name>
    <dbReference type="NCBI Taxonomy" id="2855610"/>
    <lineage>
        <taxon>Bacteria</taxon>
        <taxon>Bacteria division CSSED10-310</taxon>
    </lineage>
</organism>
<keyword evidence="6" id="KW-0175">Coiled coil</keyword>
<dbReference type="PROSITE" id="PS50045">
    <property type="entry name" value="SIGMA54_INTERACT_4"/>
    <property type="match status" value="1"/>
</dbReference>
<reference evidence="8 9" key="1">
    <citation type="submission" date="2024-09" db="EMBL/GenBank/DDBJ databases">
        <title>Laminarin stimulates single cell rates of sulfate reduction while oxygen inhibits transcriptomic activity in coastal marine sediment.</title>
        <authorList>
            <person name="Lindsay M."/>
            <person name="Orcutt B."/>
            <person name="Emerson D."/>
            <person name="Stepanauskas R."/>
            <person name="D'Angelo T."/>
        </authorList>
    </citation>
    <scope>NUCLEOTIDE SEQUENCE [LARGE SCALE GENOMIC DNA]</scope>
    <source>
        <strain evidence="8">SAG AM-311-K15</strain>
    </source>
</reference>
<evidence type="ECO:0000313" key="8">
    <source>
        <dbReference type="EMBL" id="MFC1849485.1"/>
    </source>
</evidence>
<dbReference type="SUPFAM" id="SSF52540">
    <property type="entry name" value="P-loop containing nucleoside triphosphate hydrolases"/>
    <property type="match status" value="1"/>
</dbReference>
<dbReference type="InterPro" id="IPR025662">
    <property type="entry name" value="Sigma_54_int_dom_ATP-bd_1"/>
</dbReference>
<evidence type="ECO:0000256" key="5">
    <source>
        <dbReference type="ARBA" id="ARBA00023163"/>
    </source>
</evidence>
<keyword evidence="2" id="KW-0067">ATP-binding</keyword>
<dbReference type="InterPro" id="IPR027417">
    <property type="entry name" value="P-loop_NTPase"/>
</dbReference>
<dbReference type="InterPro" id="IPR009057">
    <property type="entry name" value="Homeodomain-like_sf"/>
</dbReference>
<dbReference type="Pfam" id="PF08448">
    <property type="entry name" value="PAS_4"/>
    <property type="match status" value="1"/>
</dbReference>
<dbReference type="InterPro" id="IPR002197">
    <property type="entry name" value="HTH_Fis"/>
</dbReference>
<keyword evidence="3" id="KW-0805">Transcription regulation</keyword>
<dbReference type="InterPro" id="IPR002078">
    <property type="entry name" value="Sigma_54_int"/>
</dbReference>
<evidence type="ECO:0000256" key="6">
    <source>
        <dbReference type="SAM" id="Coils"/>
    </source>
</evidence>
<dbReference type="Pfam" id="PF02954">
    <property type="entry name" value="HTH_8"/>
    <property type="match status" value="1"/>
</dbReference>
<evidence type="ECO:0000313" key="9">
    <source>
        <dbReference type="Proteomes" id="UP001594351"/>
    </source>
</evidence>
<dbReference type="PANTHER" id="PTHR32071:SF117">
    <property type="entry name" value="PTS-DEPENDENT DIHYDROXYACETONE KINASE OPERON REGULATORY PROTEIN-RELATED"/>
    <property type="match status" value="1"/>
</dbReference>
<proteinExistence type="predicted"/>
<dbReference type="PANTHER" id="PTHR32071">
    <property type="entry name" value="TRANSCRIPTIONAL REGULATORY PROTEIN"/>
    <property type="match status" value="1"/>
</dbReference>
<accession>A0ABV6YTF6</accession>
<gene>
    <name evidence="8" type="ORF">ACFL27_04670</name>
</gene>